<accession>A0A7S2MRU4</accession>
<keyword evidence="2" id="KW-1133">Transmembrane helix</keyword>
<dbReference type="AlphaFoldDB" id="A0A7S2MRU4"/>
<protein>
    <submittedName>
        <fullName evidence="3">Uncharacterized protein</fullName>
    </submittedName>
</protein>
<reference evidence="3" key="1">
    <citation type="submission" date="2021-01" db="EMBL/GenBank/DDBJ databases">
        <authorList>
            <person name="Corre E."/>
            <person name="Pelletier E."/>
            <person name="Niang G."/>
            <person name="Scheremetjew M."/>
            <person name="Finn R."/>
            <person name="Kale V."/>
            <person name="Holt S."/>
            <person name="Cochrane G."/>
            <person name="Meng A."/>
            <person name="Brown T."/>
            <person name="Cohen L."/>
        </authorList>
    </citation>
    <scope>NUCLEOTIDE SEQUENCE</scope>
    <source>
        <strain evidence="3">RCC3387</strain>
    </source>
</reference>
<name>A0A7S2MRU4_9DINO</name>
<feature type="compositionally biased region" description="Low complexity" evidence="1">
    <location>
        <begin position="1"/>
        <end position="22"/>
    </location>
</feature>
<feature type="region of interest" description="Disordered" evidence="1">
    <location>
        <begin position="1"/>
        <end position="25"/>
    </location>
</feature>
<feature type="transmembrane region" description="Helical" evidence="2">
    <location>
        <begin position="48"/>
        <end position="68"/>
    </location>
</feature>
<organism evidence="3">
    <name type="scientific">Zooxanthella nutricula</name>
    <dbReference type="NCBI Taxonomy" id="1333877"/>
    <lineage>
        <taxon>Eukaryota</taxon>
        <taxon>Sar</taxon>
        <taxon>Alveolata</taxon>
        <taxon>Dinophyceae</taxon>
        <taxon>Peridiniales</taxon>
        <taxon>Peridiniales incertae sedis</taxon>
        <taxon>Zooxanthella</taxon>
    </lineage>
</organism>
<feature type="transmembrane region" description="Helical" evidence="2">
    <location>
        <begin position="88"/>
        <end position="110"/>
    </location>
</feature>
<feature type="transmembrane region" description="Helical" evidence="2">
    <location>
        <begin position="187"/>
        <end position="212"/>
    </location>
</feature>
<evidence type="ECO:0000256" key="2">
    <source>
        <dbReference type="SAM" id="Phobius"/>
    </source>
</evidence>
<keyword evidence="2" id="KW-0472">Membrane</keyword>
<gene>
    <name evidence="3" type="ORF">BRAN1462_LOCUS3860</name>
</gene>
<evidence type="ECO:0000256" key="1">
    <source>
        <dbReference type="SAM" id="MobiDB-lite"/>
    </source>
</evidence>
<proteinExistence type="predicted"/>
<dbReference type="EMBL" id="HBGW01005898">
    <property type="protein sequence ID" value="CAD9498490.1"/>
    <property type="molecule type" value="Transcribed_RNA"/>
</dbReference>
<evidence type="ECO:0000313" key="3">
    <source>
        <dbReference type="EMBL" id="CAD9498490.1"/>
    </source>
</evidence>
<sequence length="311" mass="35018">MAAEGAQAPGAAEEGAEGSAAADPNGRKLQLRRPIARTIRRTDDGLPMMSYAVPQSLYGTTIMMPILVRTDTWQEWFRWKGMCYVWMVVNYAMQVIFVVGVRLITIGMYLDVRTKPDDCNELNPAMMAIGLTACVVALMTDIQETFDIHVLLSRYIPTVESSTVLKWKEEDGELKLESGGYSWHAKVMLYLFVLLPKLVLALVMMGWSLIFLRMSESDADIIKDATALVFIIETDEAIFSFFSLPEVRVVMDAVPEFEFQHKVHGPWTRPAIQFAKFLLVVGIVLFAGTRLHTCGTTGNETFTEWFLFSSF</sequence>
<keyword evidence="2" id="KW-0812">Transmembrane</keyword>